<feature type="transmembrane region" description="Helical" evidence="8">
    <location>
        <begin position="380"/>
        <end position="405"/>
    </location>
</feature>
<keyword evidence="11" id="KW-1185">Reference proteome</keyword>
<dbReference type="AlphaFoldDB" id="A0A2I1BXF4"/>
<keyword evidence="6 8" id="KW-0472">Membrane</keyword>
<dbReference type="InterPro" id="IPR005829">
    <property type="entry name" value="Sugar_transporter_CS"/>
</dbReference>
<dbReference type="NCBIfam" id="TIGR00879">
    <property type="entry name" value="SP"/>
    <property type="match status" value="1"/>
</dbReference>
<evidence type="ECO:0000256" key="5">
    <source>
        <dbReference type="ARBA" id="ARBA00022989"/>
    </source>
</evidence>
<reference evidence="11" key="1">
    <citation type="journal article" date="2018" name="Proc. Natl. Acad. Sci. U.S.A.">
        <title>Linking secondary metabolites to gene clusters through genome sequencing of six diverse Aspergillus species.</title>
        <authorList>
            <person name="Kaerboelling I."/>
            <person name="Vesth T.C."/>
            <person name="Frisvad J.C."/>
            <person name="Nybo J.L."/>
            <person name="Theobald S."/>
            <person name="Kuo A."/>
            <person name="Bowyer P."/>
            <person name="Matsuda Y."/>
            <person name="Mondo S."/>
            <person name="Lyhne E.K."/>
            <person name="Kogle M.E."/>
            <person name="Clum A."/>
            <person name="Lipzen A."/>
            <person name="Salamov A."/>
            <person name="Ngan C.Y."/>
            <person name="Daum C."/>
            <person name="Chiniquy J."/>
            <person name="Barry K."/>
            <person name="LaButti K."/>
            <person name="Haridas S."/>
            <person name="Simmons B.A."/>
            <person name="Magnuson J.K."/>
            <person name="Mortensen U.H."/>
            <person name="Larsen T.O."/>
            <person name="Grigoriev I.V."/>
            <person name="Baker S.E."/>
            <person name="Andersen M.R."/>
        </authorList>
    </citation>
    <scope>NUCLEOTIDE SEQUENCE [LARGE SCALE GENOMIC DNA]</scope>
    <source>
        <strain evidence="11">IBT 16806</strain>
    </source>
</reference>
<dbReference type="Gene3D" id="1.20.1250.20">
    <property type="entry name" value="MFS general substrate transporter like domains"/>
    <property type="match status" value="1"/>
</dbReference>
<dbReference type="InterPro" id="IPR003663">
    <property type="entry name" value="Sugar/inositol_transpt"/>
</dbReference>
<dbReference type="PANTHER" id="PTHR48022">
    <property type="entry name" value="PLASTIDIC GLUCOSE TRANSPORTER 4"/>
    <property type="match status" value="1"/>
</dbReference>
<feature type="transmembrane region" description="Helical" evidence="8">
    <location>
        <begin position="349"/>
        <end position="368"/>
    </location>
</feature>
<keyword evidence="5 8" id="KW-1133">Transmembrane helix</keyword>
<evidence type="ECO:0000259" key="9">
    <source>
        <dbReference type="PROSITE" id="PS50850"/>
    </source>
</evidence>
<dbReference type="PROSITE" id="PS50850">
    <property type="entry name" value="MFS"/>
    <property type="match status" value="1"/>
</dbReference>
<feature type="transmembrane region" description="Helical" evidence="8">
    <location>
        <begin position="161"/>
        <end position="180"/>
    </location>
</feature>
<accession>A0A2I1BXF4</accession>
<dbReference type="InterPro" id="IPR005828">
    <property type="entry name" value="MFS_sugar_transport-like"/>
</dbReference>
<dbReference type="PANTHER" id="PTHR48022:SF45">
    <property type="entry name" value="MAJOR FACILITATOR SUPERFAMILY (MFS) PROFILE DOMAIN-CONTAINING PROTEIN-RELATED"/>
    <property type="match status" value="1"/>
</dbReference>
<evidence type="ECO:0000256" key="6">
    <source>
        <dbReference type="ARBA" id="ARBA00023136"/>
    </source>
</evidence>
<dbReference type="OMA" id="RVAMSAI"/>
<feature type="transmembrane region" description="Helical" evidence="8">
    <location>
        <begin position="449"/>
        <end position="466"/>
    </location>
</feature>
<dbReference type="InterPro" id="IPR020846">
    <property type="entry name" value="MFS_dom"/>
</dbReference>
<feature type="transmembrane region" description="Helical" evidence="8">
    <location>
        <begin position="322"/>
        <end position="342"/>
    </location>
</feature>
<evidence type="ECO:0000256" key="1">
    <source>
        <dbReference type="ARBA" id="ARBA00004141"/>
    </source>
</evidence>
<feature type="transmembrane region" description="Helical" evidence="8">
    <location>
        <begin position="15"/>
        <end position="34"/>
    </location>
</feature>
<evidence type="ECO:0000256" key="4">
    <source>
        <dbReference type="ARBA" id="ARBA00022692"/>
    </source>
</evidence>
<comment type="subcellular location">
    <subcellularLocation>
        <location evidence="1">Membrane</location>
        <topology evidence="1">Multi-pass membrane protein</topology>
    </subcellularLocation>
</comment>
<feature type="transmembrane region" description="Helical" evidence="8">
    <location>
        <begin position="102"/>
        <end position="121"/>
    </location>
</feature>
<evidence type="ECO:0000256" key="8">
    <source>
        <dbReference type="SAM" id="Phobius"/>
    </source>
</evidence>
<dbReference type="InterPro" id="IPR050360">
    <property type="entry name" value="MFS_Sugar_Transporters"/>
</dbReference>
<feature type="transmembrane region" description="Helical" evidence="8">
    <location>
        <begin position="279"/>
        <end position="302"/>
    </location>
</feature>
<evidence type="ECO:0000256" key="7">
    <source>
        <dbReference type="RuleBase" id="RU003346"/>
    </source>
</evidence>
<protein>
    <submittedName>
        <fullName evidence="10">Hexose carrier protein</fullName>
    </submittedName>
</protein>
<name>A0A2I1BXF4_ASPN1</name>
<dbReference type="InterPro" id="IPR036259">
    <property type="entry name" value="MFS_trans_sf"/>
</dbReference>
<dbReference type="PROSITE" id="PS00216">
    <property type="entry name" value="SUGAR_TRANSPORT_1"/>
    <property type="match status" value="1"/>
</dbReference>
<dbReference type="OrthoDB" id="6612291at2759"/>
<evidence type="ECO:0000313" key="10">
    <source>
        <dbReference type="EMBL" id="PKX90056.1"/>
    </source>
</evidence>
<keyword evidence="4 8" id="KW-0812">Transmembrane</keyword>
<comment type="similarity">
    <text evidence="2 7">Belongs to the major facilitator superfamily. Sugar transporter (TC 2.A.1.1) family.</text>
</comment>
<dbReference type="Proteomes" id="UP000234474">
    <property type="component" value="Unassembled WGS sequence"/>
</dbReference>
<evidence type="ECO:0000256" key="3">
    <source>
        <dbReference type="ARBA" id="ARBA00022448"/>
    </source>
</evidence>
<dbReference type="RefSeq" id="XP_024678651.1">
    <property type="nucleotide sequence ID" value="XM_024828246.1"/>
</dbReference>
<proteinExistence type="inferred from homology"/>
<comment type="caution">
    <text evidence="10">The sequence shown here is derived from an EMBL/GenBank/DDBJ whole genome shotgun (WGS) entry which is preliminary data.</text>
</comment>
<dbReference type="SUPFAM" id="SSF103473">
    <property type="entry name" value="MFS general substrate transporter"/>
    <property type="match status" value="1"/>
</dbReference>
<dbReference type="VEuPathDB" id="FungiDB:P174DRAFT_445079"/>
<dbReference type="Pfam" id="PF00083">
    <property type="entry name" value="Sugar_tr"/>
    <property type="match status" value="1"/>
</dbReference>
<dbReference type="GeneID" id="36535571"/>
<evidence type="ECO:0000256" key="2">
    <source>
        <dbReference type="ARBA" id="ARBA00010992"/>
    </source>
</evidence>
<feature type="transmembrane region" description="Helical" evidence="8">
    <location>
        <begin position="192"/>
        <end position="213"/>
    </location>
</feature>
<organism evidence="10 11">
    <name type="scientific">Aspergillus novofumigatus (strain IBT 16806)</name>
    <dbReference type="NCBI Taxonomy" id="1392255"/>
    <lineage>
        <taxon>Eukaryota</taxon>
        <taxon>Fungi</taxon>
        <taxon>Dikarya</taxon>
        <taxon>Ascomycota</taxon>
        <taxon>Pezizomycotina</taxon>
        <taxon>Eurotiomycetes</taxon>
        <taxon>Eurotiomycetidae</taxon>
        <taxon>Eurotiales</taxon>
        <taxon>Aspergillaceae</taxon>
        <taxon>Aspergillus</taxon>
        <taxon>Aspergillus subgen. Fumigati</taxon>
    </lineage>
</organism>
<dbReference type="EMBL" id="MSZS01000008">
    <property type="protein sequence ID" value="PKX90056.1"/>
    <property type="molecule type" value="Genomic_DNA"/>
</dbReference>
<dbReference type="PRINTS" id="PR00171">
    <property type="entry name" value="SUGRTRNSPORT"/>
</dbReference>
<feature type="transmembrane region" description="Helical" evidence="8">
    <location>
        <begin position="127"/>
        <end position="149"/>
    </location>
</feature>
<dbReference type="GO" id="GO:0005351">
    <property type="term" value="F:carbohydrate:proton symporter activity"/>
    <property type="evidence" value="ECO:0007669"/>
    <property type="project" value="TreeGrafter"/>
</dbReference>
<feature type="domain" description="Major facilitator superfamily (MFS) profile" evidence="9">
    <location>
        <begin position="21"/>
        <end position="470"/>
    </location>
</feature>
<sequence>MASESPKYLGLSGKALHWAQVALIGAPAFIVFGYNQAGVGPLATLQSWVKTFPQIDTINTTGSLEAHHSTSKGAVIASFQIGALIGALSCTLISDRLGRRKTIFLGSILAIVGEILQVASYGLVQFVIGRIILGMGVGQYSVAVPVWQSECSSAKNRGQHVIIDGIFMCLGYSLCNWIDFGLSRIPESTTQWRVPLALSLLPALVILLSVFWLPESPRWLVQVNRVEEATHSLASLKGLSLNDEGIRAEISGIESSLELTAQSKGSLMEMFDPNDQERLFYRFCLCIILQFFQQMCGGNLISVYASTIFEQNLGLSASLSKILAACALTWKFFCCFIAFFTIDRLGRRVVFMISGTGMAFCMIALAITNSRDTDNKGASIASVVFIFLFNLFYPIGFLGGNFLYCTEVAPVRLRVAMSSISTANHWLWNFVVVMVTPIALDTIGYQYYVMYAVLSACIPLLVYFFYPETMNRNLELLNHVFRDASSPWEIVSMAKHLPQGEVTEVDLMEMNKKGDGCSVEMAEKV</sequence>
<dbReference type="GO" id="GO:0016020">
    <property type="term" value="C:membrane"/>
    <property type="evidence" value="ECO:0007669"/>
    <property type="project" value="UniProtKB-SubCell"/>
</dbReference>
<feature type="transmembrane region" description="Helical" evidence="8">
    <location>
        <begin position="426"/>
        <end position="443"/>
    </location>
</feature>
<evidence type="ECO:0000313" key="11">
    <source>
        <dbReference type="Proteomes" id="UP000234474"/>
    </source>
</evidence>
<gene>
    <name evidence="10" type="ORF">P174DRAFT_445079</name>
</gene>
<dbReference type="FunFam" id="1.20.1250.20:FF:000090">
    <property type="entry name" value="MFS sugar transporter, putative"/>
    <property type="match status" value="1"/>
</dbReference>
<keyword evidence="3 7" id="KW-0813">Transport</keyword>